<dbReference type="EMBL" id="CADCXV010001405">
    <property type="protein sequence ID" value="CAB0044182.1"/>
    <property type="molecule type" value="Genomic_DNA"/>
</dbReference>
<accession>A0A6H5J452</accession>
<proteinExistence type="predicted"/>
<protein>
    <submittedName>
        <fullName evidence="2">Uncharacterized protein</fullName>
    </submittedName>
</protein>
<evidence type="ECO:0000313" key="3">
    <source>
        <dbReference type="Proteomes" id="UP000479190"/>
    </source>
</evidence>
<dbReference type="AlphaFoldDB" id="A0A6H5J452"/>
<organism evidence="2 3">
    <name type="scientific">Trichogramma brassicae</name>
    <dbReference type="NCBI Taxonomy" id="86971"/>
    <lineage>
        <taxon>Eukaryota</taxon>
        <taxon>Metazoa</taxon>
        <taxon>Ecdysozoa</taxon>
        <taxon>Arthropoda</taxon>
        <taxon>Hexapoda</taxon>
        <taxon>Insecta</taxon>
        <taxon>Pterygota</taxon>
        <taxon>Neoptera</taxon>
        <taxon>Endopterygota</taxon>
        <taxon>Hymenoptera</taxon>
        <taxon>Apocrita</taxon>
        <taxon>Proctotrupomorpha</taxon>
        <taxon>Chalcidoidea</taxon>
        <taxon>Trichogrammatidae</taxon>
        <taxon>Trichogramma</taxon>
    </lineage>
</organism>
<feature type="region of interest" description="Disordered" evidence="1">
    <location>
        <begin position="66"/>
        <end position="89"/>
    </location>
</feature>
<feature type="compositionally biased region" description="Polar residues" evidence="1">
    <location>
        <begin position="70"/>
        <end position="89"/>
    </location>
</feature>
<evidence type="ECO:0000313" key="2">
    <source>
        <dbReference type="EMBL" id="CAB0044182.1"/>
    </source>
</evidence>
<reference evidence="2 3" key="1">
    <citation type="submission" date="2020-02" db="EMBL/GenBank/DDBJ databases">
        <authorList>
            <person name="Ferguson B K."/>
        </authorList>
    </citation>
    <scope>NUCLEOTIDE SEQUENCE [LARGE SCALE GENOMIC DNA]</scope>
</reference>
<evidence type="ECO:0000256" key="1">
    <source>
        <dbReference type="SAM" id="MobiDB-lite"/>
    </source>
</evidence>
<sequence length="89" mass="9875">MSMPKDVAHRQEAIKSHYPVFTGPSNNICTFGETTVTPAAARSHTYIFSSQRWNLKIGGRSKKRMVSESCRATSPNTFARPPSTTYTHG</sequence>
<keyword evidence="3" id="KW-1185">Reference proteome</keyword>
<dbReference type="Proteomes" id="UP000479190">
    <property type="component" value="Unassembled WGS sequence"/>
</dbReference>
<name>A0A6H5J452_9HYME</name>
<gene>
    <name evidence="2" type="ORF">TBRA_LOCUS15770</name>
</gene>